<feature type="domain" description="Pyrroline-5-carboxylate reductase dimerisation" evidence="5">
    <location>
        <begin position="169"/>
        <end position="273"/>
    </location>
</feature>
<evidence type="ECO:0000256" key="3">
    <source>
        <dbReference type="ARBA" id="ARBA00023002"/>
    </source>
</evidence>
<dbReference type="GO" id="GO:0004735">
    <property type="term" value="F:pyrroline-5-carboxylate reductase activity"/>
    <property type="evidence" value="ECO:0007669"/>
    <property type="project" value="InterPro"/>
</dbReference>
<dbReference type="InterPro" id="IPR028939">
    <property type="entry name" value="P5C_Rdtase_cat_N"/>
</dbReference>
<dbReference type="EMBL" id="UINC01013352">
    <property type="protein sequence ID" value="SVA57750.1"/>
    <property type="molecule type" value="Genomic_DNA"/>
</dbReference>
<keyword evidence="2" id="KW-0521">NADP</keyword>
<dbReference type="HAMAP" id="MF_01925">
    <property type="entry name" value="P5C_reductase"/>
    <property type="match status" value="1"/>
</dbReference>
<accession>A0A381WZ63</accession>
<gene>
    <name evidence="6" type="ORF">METZ01_LOCUS110604</name>
</gene>
<dbReference type="InterPro" id="IPR029036">
    <property type="entry name" value="P5CR_dimer"/>
</dbReference>
<name>A0A381WZ63_9ZZZZ</name>
<evidence type="ECO:0000259" key="4">
    <source>
        <dbReference type="Pfam" id="PF03807"/>
    </source>
</evidence>
<dbReference type="Pfam" id="PF14748">
    <property type="entry name" value="P5CR_dimer"/>
    <property type="match status" value="1"/>
</dbReference>
<dbReference type="Gene3D" id="1.10.3730.10">
    <property type="entry name" value="ProC C-terminal domain-like"/>
    <property type="match status" value="1"/>
</dbReference>
<dbReference type="InterPro" id="IPR008927">
    <property type="entry name" value="6-PGluconate_DH-like_C_sf"/>
</dbReference>
<dbReference type="AlphaFoldDB" id="A0A381WZ63"/>
<evidence type="ECO:0000259" key="5">
    <source>
        <dbReference type="Pfam" id="PF14748"/>
    </source>
</evidence>
<dbReference type="PANTHER" id="PTHR11645">
    <property type="entry name" value="PYRROLINE-5-CARBOXYLATE REDUCTASE"/>
    <property type="match status" value="1"/>
</dbReference>
<evidence type="ECO:0008006" key="7">
    <source>
        <dbReference type="Google" id="ProtNLM"/>
    </source>
</evidence>
<dbReference type="Gene3D" id="3.40.50.720">
    <property type="entry name" value="NAD(P)-binding Rossmann-like Domain"/>
    <property type="match status" value="1"/>
</dbReference>
<evidence type="ECO:0000256" key="2">
    <source>
        <dbReference type="ARBA" id="ARBA00022857"/>
    </source>
</evidence>
<dbReference type="InterPro" id="IPR000304">
    <property type="entry name" value="Pyrroline-COOH_reductase"/>
</dbReference>
<sequence>MAPEISIDTNILLVGCGNMGQALLGGWLARGVDRKRIRVVDLEAGAIGSAQSLNVFASTELSKVLEGFDVDLVVFAVKPQNLETLLPAYCELADGGAIFLSVAAGKLISFYEDILGKTVVFVRAMPNMPAAIHQGITALCPNSNVQSSQRKLVGDLMAAIGEIAWLEEEGLMDAVTAVSGSGPAYVFLLIEGLTEAGIEVGLEGELARQFAKATVAGAGAYAAQTEGDVAELRQQVTSPGGTTTAALEILMADDVFKSLLKQAVRAATDRGHKLA</sequence>
<protein>
    <recommendedName>
        <fullName evidence="7">Pyrroline-5-carboxylate reductase dimerisation domain-containing protein</fullName>
    </recommendedName>
</protein>
<feature type="domain" description="Pyrroline-5-carboxylate reductase catalytic N-terminal" evidence="4">
    <location>
        <begin position="11"/>
        <end position="105"/>
    </location>
</feature>
<dbReference type="Pfam" id="PF03807">
    <property type="entry name" value="F420_oxidored"/>
    <property type="match status" value="1"/>
</dbReference>
<comment type="similarity">
    <text evidence="1">Belongs to the pyrroline-5-carboxylate reductase family.</text>
</comment>
<dbReference type="NCBIfam" id="TIGR00112">
    <property type="entry name" value="proC"/>
    <property type="match status" value="1"/>
</dbReference>
<dbReference type="SUPFAM" id="SSF51735">
    <property type="entry name" value="NAD(P)-binding Rossmann-fold domains"/>
    <property type="match status" value="1"/>
</dbReference>
<dbReference type="InterPro" id="IPR036291">
    <property type="entry name" value="NAD(P)-bd_dom_sf"/>
</dbReference>
<dbReference type="FunFam" id="1.10.3730.10:FF:000001">
    <property type="entry name" value="Pyrroline-5-carboxylate reductase"/>
    <property type="match status" value="1"/>
</dbReference>
<dbReference type="PIRSF" id="PIRSF000193">
    <property type="entry name" value="Pyrrol-5-carb_rd"/>
    <property type="match status" value="1"/>
</dbReference>
<organism evidence="6">
    <name type="scientific">marine metagenome</name>
    <dbReference type="NCBI Taxonomy" id="408172"/>
    <lineage>
        <taxon>unclassified sequences</taxon>
        <taxon>metagenomes</taxon>
        <taxon>ecological metagenomes</taxon>
    </lineage>
</organism>
<keyword evidence="3" id="KW-0560">Oxidoreductase</keyword>
<reference evidence="6" key="1">
    <citation type="submission" date="2018-05" db="EMBL/GenBank/DDBJ databases">
        <authorList>
            <person name="Lanie J.A."/>
            <person name="Ng W.-L."/>
            <person name="Kazmierczak K.M."/>
            <person name="Andrzejewski T.M."/>
            <person name="Davidsen T.M."/>
            <person name="Wayne K.J."/>
            <person name="Tettelin H."/>
            <person name="Glass J.I."/>
            <person name="Rusch D."/>
            <person name="Podicherti R."/>
            <person name="Tsui H.-C.T."/>
            <person name="Winkler M.E."/>
        </authorList>
    </citation>
    <scope>NUCLEOTIDE SEQUENCE</scope>
</reference>
<proteinExistence type="inferred from homology"/>
<dbReference type="GO" id="GO:0055129">
    <property type="term" value="P:L-proline biosynthetic process"/>
    <property type="evidence" value="ECO:0007669"/>
    <property type="project" value="TreeGrafter"/>
</dbReference>
<dbReference type="PANTHER" id="PTHR11645:SF0">
    <property type="entry name" value="PYRROLINE-5-CARBOXYLATE REDUCTASE 3"/>
    <property type="match status" value="1"/>
</dbReference>
<dbReference type="SUPFAM" id="SSF48179">
    <property type="entry name" value="6-phosphogluconate dehydrogenase C-terminal domain-like"/>
    <property type="match status" value="1"/>
</dbReference>
<evidence type="ECO:0000256" key="1">
    <source>
        <dbReference type="ARBA" id="ARBA00005525"/>
    </source>
</evidence>
<evidence type="ECO:0000313" key="6">
    <source>
        <dbReference type="EMBL" id="SVA57750.1"/>
    </source>
</evidence>